<dbReference type="OrthoDB" id="10500546at2759"/>
<evidence type="ECO:0000313" key="4">
    <source>
        <dbReference type="Proteomes" id="UP000663852"/>
    </source>
</evidence>
<evidence type="ECO:0000313" key="3">
    <source>
        <dbReference type="Proteomes" id="UP000663828"/>
    </source>
</evidence>
<organism evidence="1 4">
    <name type="scientific">Adineta ricciae</name>
    <name type="common">Rotifer</name>
    <dbReference type="NCBI Taxonomy" id="249248"/>
    <lineage>
        <taxon>Eukaryota</taxon>
        <taxon>Metazoa</taxon>
        <taxon>Spiralia</taxon>
        <taxon>Gnathifera</taxon>
        <taxon>Rotifera</taxon>
        <taxon>Eurotatoria</taxon>
        <taxon>Bdelloidea</taxon>
        <taxon>Adinetida</taxon>
        <taxon>Adinetidae</taxon>
        <taxon>Adineta</taxon>
    </lineage>
</organism>
<dbReference type="Proteomes" id="UP000663828">
    <property type="component" value="Unassembled WGS sequence"/>
</dbReference>
<reference evidence="1" key="1">
    <citation type="submission" date="2021-02" db="EMBL/GenBank/DDBJ databases">
        <authorList>
            <person name="Nowell W R."/>
        </authorList>
    </citation>
    <scope>NUCLEOTIDE SEQUENCE</scope>
</reference>
<name>A0A815V4Y2_ADIRI</name>
<dbReference type="Proteomes" id="UP000663852">
    <property type="component" value="Unassembled WGS sequence"/>
</dbReference>
<evidence type="ECO:0000313" key="2">
    <source>
        <dbReference type="EMBL" id="CAF1656212.1"/>
    </source>
</evidence>
<dbReference type="EMBL" id="CAJNOR010010729">
    <property type="protein sequence ID" value="CAF1656212.1"/>
    <property type="molecule type" value="Genomic_DNA"/>
</dbReference>
<gene>
    <name evidence="1" type="ORF">EDS130_LOCUS44162</name>
    <name evidence="2" type="ORF">XAT740_LOCUS55964</name>
</gene>
<keyword evidence="3" id="KW-1185">Reference proteome</keyword>
<evidence type="ECO:0000313" key="1">
    <source>
        <dbReference type="EMBL" id="CAF1525379.1"/>
    </source>
</evidence>
<dbReference type="EMBL" id="CAJNOJ010000814">
    <property type="protein sequence ID" value="CAF1525379.1"/>
    <property type="molecule type" value="Genomic_DNA"/>
</dbReference>
<accession>A0A815V4Y2</accession>
<sequence>MCDLYCDTTFSKSNIEDKFKCGSKTNSRIWAVYGLKYMCLDNFIYVKELYQCMNSDLSSPDAYIYDGKIPWNSFLKIIHKLNLTKSGVRIRFENDSIIDPKWKCFETDSSMEMYIHFQYFHTTTDYVLQRGCLKLFRHISFRRAGIPTLRVINLKDNVSLSEYNQVSENDQKYLKLLIDGCPRNWFDLNRHCYRISNTKVYKFKSLKLECSNSELKDLEFE</sequence>
<comment type="caution">
    <text evidence="1">The sequence shown here is derived from an EMBL/GenBank/DDBJ whole genome shotgun (WGS) entry which is preliminary data.</text>
</comment>
<dbReference type="AlphaFoldDB" id="A0A815V4Y2"/>
<protein>
    <submittedName>
        <fullName evidence="1">Uncharacterized protein</fullName>
    </submittedName>
</protein>
<proteinExistence type="predicted"/>